<feature type="region of interest" description="Disordered" evidence="4">
    <location>
        <begin position="408"/>
        <end position="436"/>
    </location>
</feature>
<feature type="region of interest" description="Disordered" evidence="4">
    <location>
        <begin position="210"/>
        <end position="316"/>
    </location>
</feature>
<dbReference type="InterPro" id="IPR048257">
    <property type="entry name" value="DUF4590"/>
</dbReference>
<feature type="compositionally biased region" description="Polar residues" evidence="4">
    <location>
        <begin position="226"/>
        <end position="236"/>
    </location>
</feature>
<dbReference type="AlphaFoldDB" id="A0A816KFZ6"/>
<dbReference type="EMBL" id="CAJNOW010000023">
    <property type="protein sequence ID" value="CAF1209684.1"/>
    <property type="molecule type" value="Genomic_DNA"/>
</dbReference>
<organism evidence="8 10">
    <name type="scientific">Rotaria magnacalcarata</name>
    <dbReference type="NCBI Taxonomy" id="392030"/>
    <lineage>
        <taxon>Eukaryota</taxon>
        <taxon>Metazoa</taxon>
        <taxon>Spiralia</taxon>
        <taxon>Gnathifera</taxon>
        <taxon>Rotifera</taxon>
        <taxon>Eurotatoria</taxon>
        <taxon>Bdelloidea</taxon>
        <taxon>Philodinida</taxon>
        <taxon>Philodinidae</taxon>
        <taxon>Rotaria</taxon>
    </lineage>
</organism>
<dbReference type="EMBL" id="CAJNRE010000110">
    <property type="protein sequence ID" value="CAF1919519.1"/>
    <property type="molecule type" value="Genomic_DNA"/>
</dbReference>
<accession>A0A816KFZ6</accession>
<feature type="compositionally biased region" description="Pro residues" evidence="4">
    <location>
        <begin position="360"/>
        <end position="371"/>
    </location>
</feature>
<dbReference type="Proteomes" id="UP000676336">
    <property type="component" value="Unassembled WGS sequence"/>
</dbReference>
<dbReference type="SUPFAM" id="SSF48452">
    <property type="entry name" value="TPR-like"/>
    <property type="match status" value="2"/>
</dbReference>
<feature type="region of interest" description="Disordered" evidence="4">
    <location>
        <begin position="330"/>
        <end position="379"/>
    </location>
</feature>
<feature type="compositionally biased region" description="Polar residues" evidence="4">
    <location>
        <begin position="265"/>
        <end position="291"/>
    </location>
</feature>
<evidence type="ECO:0000313" key="9">
    <source>
        <dbReference type="EMBL" id="CAF3781004.1"/>
    </source>
</evidence>
<protein>
    <recommendedName>
        <fullName evidence="5">DUF4590 domain-containing protein</fullName>
    </recommendedName>
</protein>
<dbReference type="Proteomes" id="UP000663834">
    <property type="component" value="Unassembled WGS sequence"/>
</dbReference>
<feature type="compositionally biased region" description="Polar residues" evidence="4">
    <location>
        <begin position="413"/>
        <end position="422"/>
    </location>
</feature>
<dbReference type="Proteomes" id="UP000663824">
    <property type="component" value="Unassembled WGS sequence"/>
</dbReference>
<feature type="region of interest" description="Disordered" evidence="4">
    <location>
        <begin position="51"/>
        <end position="79"/>
    </location>
</feature>
<evidence type="ECO:0000256" key="3">
    <source>
        <dbReference type="PROSITE-ProRule" id="PRU00339"/>
    </source>
</evidence>
<feature type="domain" description="DUF4590" evidence="5">
    <location>
        <begin position="136"/>
        <end position="211"/>
    </location>
</feature>
<sequence>MDYLLRRERLRLAKDIISQRIIEQAIDLERQCENDLRREFQSIIHDVQGIDRRRHTRSHSQTSDHRDNRRRLNTSDCYEESSRYRSGSLSQYHQRHQNHHDHSFSSSRECSLVTLTYRSSATRKHGDEIMILQNGRTVFKGCLSSGDQLTFKSKRYRNNSRIKLDFFINDLLEDRITACCEHALTKADGNHVFKVENIIGSKPCLECQSESDTSSSSLSPTLPTSRNKIPFNTSNNEQRHASSKTKQQAYKHIINNTQKRKPPVSLSNGRRTSENQALRTETRLSEQSNLQESEKKKTTLLTVPQSDLEKTSSEGFTADVFELPDSEPLISIQSENNRQRQNVEPYSRDFLPILSSTDPESPPPTRAPPPKRIYGPPQLSTMLSVTDNLDSPFEISTDAHEETLDKSIRQKSESLNIQQQKGGCSDSDNDNNQNENHQSNEFVQFLRSMSSNVENNQNEQRLQPTSSMSMNSTRDLPNVGDGTQLLLTRLGIIRQQQVEHTETSMGNAPREHGNVEYFILVYLNSTKPDDSIIKPLRGLVNFLKTFDDIDDCIAFINSISNEKVIFILSDVFSNSILPRIEDLQQIFTIYILNENDQNKQNLLNKNSKIQGFYTNISDVYKQISIDINQITRDLIAYMSISSNSSTPDPMFIYSQLISEIILDSDETEYAMKELVNFARQEYEGNPEELLIIDEFDNDYEKHRAVWWFTRQCFLSKMLNKALRIPEADILFKLRLFIQDLYHQIENESISDTSLTVYLGQTIHQNDLEDLQKSLTNHGLLVFSQFLFGSTNLSKAIQIAKNLPNLSEDYVPVVLHFDLSPNIKCANTCSLRYIVDDSNDILLNMGIIGRLTKVEKKSDNNESGIASIHLTLIKCENERSIQRMLETKRNEVKGAAPFVSLIKLMIMMNQQARAEQLVQMIFDDETVKSDPNLQGSIAASCHILGASCHARGDFKRAAELFHLSLDTFLRFVPPDAVQLSPTYNNIGSMYFRQEEYTKAIEYHQKALEVQLHSHNPNLTAIASYSNNVGVVYLKQGKYSDAAKSFDRALKILQQLNESNNPDLASTYDNLGDAYVLQDKYDDALTYYSKALETQRVIEPRNPQALASFNNSIGNVYNKMHRYGDALVHFKRALEFQQEYLPATHPSFASLYNNIGSMYYRQEQYGDALPCYLKSLEIELMCLPENHPTIAVTHFNIATTYTGLGRFEDAILSTERSIEQLLKTLPTDHPEVIENRSYIDTIRRKQMLKGLFDTNTTNF</sequence>
<feature type="compositionally biased region" description="Low complexity" evidence="4">
    <location>
        <begin position="210"/>
        <end position="225"/>
    </location>
</feature>
<evidence type="ECO:0000256" key="2">
    <source>
        <dbReference type="ARBA" id="ARBA00022803"/>
    </source>
</evidence>
<evidence type="ECO:0000313" key="8">
    <source>
        <dbReference type="EMBL" id="CAF1919519.1"/>
    </source>
</evidence>
<dbReference type="PANTHER" id="PTHR45641:SF1">
    <property type="entry name" value="AAA+ ATPASE DOMAIN-CONTAINING PROTEIN"/>
    <property type="match status" value="1"/>
</dbReference>
<dbReference type="InterPro" id="IPR011990">
    <property type="entry name" value="TPR-like_helical_dom_sf"/>
</dbReference>
<feature type="region of interest" description="Disordered" evidence="4">
    <location>
        <begin position="453"/>
        <end position="473"/>
    </location>
</feature>
<comment type="caution">
    <text evidence="8">The sequence shown here is derived from an EMBL/GenBank/DDBJ whole genome shotgun (WGS) entry which is preliminary data.</text>
</comment>
<dbReference type="EMBL" id="CAJOBI010000011">
    <property type="protein sequence ID" value="CAF3781004.1"/>
    <property type="molecule type" value="Genomic_DNA"/>
</dbReference>
<feature type="compositionally biased region" description="Polar residues" evidence="4">
    <location>
        <begin position="331"/>
        <end position="344"/>
    </location>
</feature>
<feature type="repeat" description="TPR" evidence="3">
    <location>
        <begin position="1063"/>
        <end position="1096"/>
    </location>
</feature>
<evidence type="ECO:0000256" key="4">
    <source>
        <dbReference type="SAM" id="MobiDB-lite"/>
    </source>
</evidence>
<evidence type="ECO:0000259" key="5">
    <source>
        <dbReference type="Pfam" id="PF15257"/>
    </source>
</evidence>
<evidence type="ECO:0000256" key="1">
    <source>
        <dbReference type="ARBA" id="ARBA00022737"/>
    </source>
</evidence>
<proteinExistence type="predicted"/>
<dbReference type="SMART" id="SM00028">
    <property type="entry name" value="TPR"/>
    <property type="match status" value="7"/>
</dbReference>
<feature type="repeat" description="TPR" evidence="3">
    <location>
        <begin position="1105"/>
        <end position="1138"/>
    </location>
</feature>
<feature type="repeat" description="TPR" evidence="3">
    <location>
        <begin position="1147"/>
        <end position="1180"/>
    </location>
</feature>
<dbReference type="Pfam" id="PF15257">
    <property type="entry name" value="DUF4590"/>
    <property type="match status" value="1"/>
</dbReference>
<feature type="repeat" description="TPR" evidence="3">
    <location>
        <begin position="1021"/>
        <end position="1054"/>
    </location>
</feature>
<evidence type="ECO:0000313" key="6">
    <source>
        <dbReference type="EMBL" id="CAF0993547.1"/>
    </source>
</evidence>
<dbReference type="Gene3D" id="1.25.40.10">
    <property type="entry name" value="Tetratricopeptide repeat domain"/>
    <property type="match status" value="2"/>
</dbReference>
<dbReference type="Proteomes" id="UP000663855">
    <property type="component" value="Unassembled WGS sequence"/>
</dbReference>
<dbReference type="PROSITE" id="PS50005">
    <property type="entry name" value="TPR"/>
    <property type="match status" value="5"/>
</dbReference>
<evidence type="ECO:0000313" key="7">
    <source>
        <dbReference type="EMBL" id="CAF1209684.1"/>
    </source>
</evidence>
<dbReference type="OrthoDB" id="19588at2759"/>
<keyword evidence="2 3" id="KW-0802">TPR repeat</keyword>
<dbReference type="EMBL" id="CAJNOV010000125">
    <property type="protein sequence ID" value="CAF0993547.1"/>
    <property type="molecule type" value="Genomic_DNA"/>
</dbReference>
<gene>
    <name evidence="6" type="ORF">CJN711_LOCUS1978</name>
    <name evidence="7" type="ORF">KQP761_LOCUS267</name>
    <name evidence="8" type="ORF">MBJ925_LOCUS1717</name>
    <name evidence="9" type="ORF">SMN809_LOCUS134</name>
</gene>
<dbReference type="Pfam" id="PF13424">
    <property type="entry name" value="TPR_12"/>
    <property type="match status" value="3"/>
</dbReference>
<dbReference type="PROSITE" id="PS50293">
    <property type="entry name" value="TPR_REGION"/>
    <property type="match status" value="2"/>
</dbReference>
<dbReference type="InterPro" id="IPR019734">
    <property type="entry name" value="TPR_rpt"/>
</dbReference>
<feature type="repeat" description="TPR" evidence="3">
    <location>
        <begin position="979"/>
        <end position="1012"/>
    </location>
</feature>
<keyword evidence="1" id="KW-0677">Repeat</keyword>
<dbReference type="PANTHER" id="PTHR45641">
    <property type="entry name" value="TETRATRICOPEPTIDE REPEAT PROTEIN (AFU_ORTHOLOGUE AFUA_6G03870)"/>
    <property type="match status" value="1"/>
</dbReference>
<evidence type="ECO:0000313" key="10">
    <source>
        <dbReference type="Proteomes" id="UP000663824"/>
    </source>
</evidence>
<name>A0A816KFZ6_9BILA</name>
<reference evidence="8" key="1">
    <citation type="submission" date="2021-02" db="EMBL/GenBank/DDBJ databases">
        <authorList>
            <person name="Nowell W R."/>
        </authorList>
    </citation>
    <scope>NUCLEOTIDE SEQUENCE</scope>
</reference>